<keyword evidence="1" id="KW-1133">Transmembrane helix</keyword>
<keyword evidence="1" id="KW-0812">Transmembrane</keyword>
<dbReference type="PANTHER" id="PTHR42709:SF4">
    <property type="entry name" value="INNER MEMBRANE PROTEIN YQAA"/>
    <property type="match status" value="1"/>
</dbReference>
<dbReference type="AlphaFoldDB" id="A0A930BTQ3"/>
<evidence type="ECO:0000313" key="2">
    <source>
        <dbReference type="EMBL" id="MBF1165710.1"/>
    </source>
</evidence>
<evidence type="ECO:0000256" key="1">
    <source>
        <dbReference type="SAM" id="Phobius"/>
    </source>
</evidence>
<keyword evidence="1" id="KW-0472">Membrane</keyword>
<accession>A0A930BTQ3</accession>
<comment type="caution">
    <text evidence="2">The sequence shown here is derived from an EMBL/GenBank/DDBJ whole genome shotgun (WGS) entry which is preliminary data.</text>
</comment>
<feature type="transmembrane region" description="Helical" evidence="1">
    <location>
        <begin position="49"/>
        <end position="71"/>
    </location>
</feature>
<sequence>MEWLNVTAESGLWGLLAASFLSATVLPGGSEALLWGFLKLHPGESWPALLLATLGNTAGGMTSWWCGRFLPRWQRLASLPHKDKLERWGSPVLLLAWAPLIGDALCVAAGWLRLHWLPCCLFMAVGKFVRYWLVAQTALAG</sequence>
<dbReference type="RefSeq" id="WP_274737318.1">
    <property type="nucleotide sequence ID" value="NZ_JARBJQ010000002.1"/>
</dbReference>
<dbReference type="InterPro" id="IPR051311">
    <property type="entry name" value="DedA_domain"/>
</dbReference>
<dbReference type="EMBL" id="JABZMI010000260">
    <property type="protein sequence ID" value="MBF1165710.1"/>
    <property type="molecule type" value="Genomic_DNA"/>
</dbReference>
<organism evidence="2 3">
    <name type="scientific">Dechloromonas agitata</name>
    <dbReference type="NCBI Taxonomy" id="73030"/>
    <lineage>
        <taxon>Bacteria</taxon>
        <taxon>Pseudomonadati</taxon>
        <taxon>Pseudomonadota</taxon>
        <taxon>Betaproteobacteria</taxon>
        <taxon>Rhodocyclales</taxon>
        <taxon>Azonexaceae</taxon>
        <taxon>Dechloromonas</taxon>
    </lineage>
</organism>
<proteinExistence type="predicted"/>
<dbReference type="Proteomes" id="UP000718593">
    <property type="component" value="Unassembled WGS sequence"/>
</dbReference>
<feature type="transmembrane region" description="Helical" evidence="1">
    <location>
        <begin position="12"/>
        <end position="37"/>
    </location>
</feature>
<feature type="transmembrane region" description="Helical" evidence="1">
    <location>
        <begin position="92"/>
        <end position="112"/>
    </location>
</feature>
<protein>
    <submittedName>
        <fullName evidence="2">DedA family protein</fullName>
    </submittedName>
</protein>
<reference evidence="2" key="1">
    <citation type="submission" date="2020-04" db="EMBL/GenBank/DDBJ databases">
        <title>Deep metagenomics examines the oral microbiome during advanced dental caries in children, revealing novel taxa and co-occurrences with host molecules.</title>
        <authorList>
            <person name="Baker J.L."/>
            <person name="Morton J.T."/>
            <person name="Dinis M."/>
            <person name="Alvarez R."/>
            <person name="Tran N.C."/>
            <person name="Knight R."/>
            <person name="Edlund A."/>
        </authorList>
    </citation>
    <scope>NUCLEOTIDE SEQUENCE</scope>
    <source>
        <strain evidence="2">JCVI_32_bin.24</strain>
    </source>
</reference>
<gene>
    <name evidence="2" type="ORF">HXL68_11815</name>
</gene>
<dbReference type="PANTHER" id="PTHR42709">
    <property type="entry name" value="ALKALINE PHOSPHATASE LIKE PROTEIN"/>
    <property type="match status" value="1"/>
</dbReference>
<evidence type="ECO:0000313" key="3">
    <source>
        <dbReference type="Proteomes" id="UP000718593"/>
    </source>
</evidence>
<name>A0A930BTQ3_9RHOO</name>